<accession>A0A923PI96</accession>
<evidence type="ECO:0000313" key="2">
    <source>
        <dbReference type="Proteomes" id="UP000650081"/>
    </source>
</evidence>
<keyword evidence="2" id="KW-1185">Reference proteome</keyword>
<dbReference type="AlphaFoldDB" id="A0A923PI96"/>
<reference evidence="1" key="1">
    <citation type="submission" date="2020-08" db="EMBL/GenBank/DDBJ databases">
        <title>Lewinella bacteria from marine environments.</title>
        <authorList>
            <person name="Zhong Y."/>
        </authorList>
    </citation>
    <scope>NUCLEOTIDE SEQUENCE</scope>
    <source>
        <strain evidence="1">KCTC 42187</strain>
    </source>
</reference>
<dbReference type="RefSeq" id="WP_187465878.1">
    <property type="nucleotide sequence ID" value="NZ_JACSIT010000078.1"/>
</dbReference>
<gene>
    <name evidence="1" type="ORF">H9S92_06385</name>
</gene>
<evidence type="ECO:0000313" key="1">
    <source>
        <dbReference type="EMBL" id="MBC6993779.1"/>
    </source>
</evidence>
<organism evidence="1 2">
    <name type="scientific">Neolewinella lacunae</name>
    <dbReference type="NCBI Taxonomy" id="1517758"/>
    <lineage>
        <taxon>Bacteria</taxon>
        <taxon>Pseudomonadati</taxon>
        <taxon>Bacteroidota</taxon>
        <taxon>Saprospiria</taxon>
        <taxon>Saprospirales</taxon>
        <taxon>Lewinellaceae</taxon>
        <taxon>Neolewinella</taxon>
    </lineage>
</organism>
<protein>
    <submittedName>
        <fullName evidence="1">Uncharacterized protein</fullName>
    </submittedName>
</protein>
<sequence>MTATTHIAGMNALGTTGTRLASVTDASPIAGKAFGDVILRAEGLFIPNTAPEEYMYLKNLFGF</sequence>
<dbReference type="EMBL" id="JACSIT010000078">
    <property type="protein sequence ID" value="MBC6993779.1"/>
    <property type="molecule type" value="Genomic_DNA"/>
</dbReference>
<dbReference type="Proteomes" id="UP000650081">
    <property type="component" value="Unassembled WGS sequence"/>
</dbReference>
<name>A0A923PI96_9BACT</name>
<proteinExistence type="predicted"/>
<comment type="caution">
    <text evidence="1">The sequence shown here is derived from an EMBL/GenBank/DDBJ whole genome shotgun (WGS) entry which is preliminary data.</text>
</comment>